<dbReference type="Proteomes" id="UP000276899">
    <property type="component" value="Chromosome"/>
</dbReference>
<dbReference type="EMBL" id="LR134363">
    <property type="protein sequence ID" value="VEG75952.1"/>
    <property type="molecule type" value="Genomic_DNA"/>
</dbReference>
<evidence type="ECO:0000313" key="2">
    <source>
        <dbReference type="EMBL" id="VEG75952.1"/>
    </source>
</evidence>
<dbReference type="STRING" id="1278298.GCA_000428685_00827"/>
<accession>A0A3S4SM15</accession>
<reference evidence="2 3" key="1">
    <citation type="submission" date="2018-12" db="EMBL/GenBank/DDBJ databases">
        <authorList>
            <consortium name="Pathogen Informatics"/>
        </authorList>
    </citation>
    <scope>NUCLEOTIDE SEQUENCE [LARGE SCALE GENOMIC DNA]</scope>
    <source>
        <strain evidence="2 3">NCTC11923</strain>
    </source>
</reference>
<dbReference type="AlphaFoldDB" id="A0A3S4SM15"/>
<gene>
    <name evidence="2" type="ORF">NCTC11923_02633</name>
</gene>
<name>A0A3S4SM15_9ACTO</name>
<protein>
    <submittedName>
        <fullName evidence="2">Uncharacterized protein</fullName>
    </submittedName>
</protein>
<organism evidence="2 3">
    <name type="scientific">Actinomyces slackii</name>
    <dbReference type="NCBI Taxonomy" id="52774"/>
    <lineage>
        <taxon>Bacteria</taxon>
        <taxon>Bacillati</taxon>
        <taxon>Actinomycetota</taxon>
        <taxon>Actinomycetes</taxon>
        <taxon>Actinomycetales</taxon>
        <taxon>Actinomycetaceae</taxon>
        <taxon>Actinomyces</taxon>
    </lineage>
</organism>
<sequence length="243" mass="26912">MRLRGPIVRIFMALLFAFLSPIYAVGCSAVRDIENDRAKASASASLHHTVPKGVPVCELMVSEDLEVLAGYEIEKFFYDHSPAIDGSDTFPTFYCTVNFRAEAVSRVASVNYRGGSVRMVNGVENLDDARKAEGAKDVNIEGVEGEGVIYSYSEGKEVILVWKYPDGHYLWIVTTDYVIDGAEEPEPKDRVDFTEKLLTRIVSEVPKVAAGPEQEIVYYPPQPLETATPLTPWPSEPSSSQTR</sequence>
<dbReference type="KEGG" id="asla:NCTC11923_02633"/>
<proteinExistence type="predicted"/>
<keyword evidence="3" id="KW-1185">Reference proteome</keyword>
<evidence type="ECO:0000256" key="1">
    <source>
        <dbReference type="SAM" id="MobiDB-lite"/>
    </source>
</evidence>
<evidence type="ECO:0000313" key="3">
    <source>
        <dbReference type="Proteomes" id="UP000276899"/>
    </source>
</evidence>
<feature type="region of interest" description="Disordered" evidence="1">
    <location>
        <begin position="219"/>
        <end position="243"/>
    </location>
</feature>